<dbReference type="GO" id="GO:0007099">
    <property type="term" value="P:centriole replication"/>
    <property type="evidence" value="ECO:0007669"/>
    <property type="project" value="TreeGrafter"/>
</dbReference>
<keyword evidence="3" id="KW-1185">Reference proteome</keyword>
<gene>
    <name evidence="2" type="ORF">CEXT_152061</name>
</gene>
<dbReference type="PANTHER" id="PTHR45589">
    <property type="entry name" value="WD REPEAT DOMAIN 62, ISOFORM G"/>
    <property type="match status" value="1"/>
</dbReference>
<reference evidence="2 3" key="1">
    <citation type="submission" date="2021-06" db="EMBL/GenBank/DDBJ databases">
        <title>Caerostris extrusa draft genome.</title>
        <authorList>
            <person name="Kono N."/>
            <person name="Arakawa K."/>
        </authorList>
    </citation>
    <scope>NUCLEOTIDE SEQUENCE [LARGE SCALE GENOMIC DNA]</scope>
</reference>
<dbReference type="InterPro" id="IPR052779">
    <property type="entry name" value="WDR62"/>
</dbReference>
<name>A0AAV4NV56_CAEEX</name>
<evidence type="ECO:0000313" key="3">
    <source>
        <dbReference type="Proteomes" id="UP001054945"/>
    </source>
</evidence>
<sequence length="250" mass="28114">MKYVVSIGSQHDMVVNVWDWRNKQKVASNKVSYSTIYLLELELWVGPSSDGPVVQIFKVNWKTVAKQRLEWEKVLVPFSHSRKALSPSWAVESIEEKVKALSFAAGGNYFVTVGNNHVKVLVPRVFPLHKVQAGARSPDGPLCHIRRPEEQLLLRRSLRQRRVGGQHLRCHQVGPAVRVQRTEASGQVGGAEDINSVQYNRCACIWGVETYPDLPEASSTLPEEPSSRALATTPFESVNLDHKMFQSQHP</sequence>
<protein>
    <submittedName>
        <fullName evidence="2">Uncharacterized protein</fullName>
    </submittedName>
</protein>
<dbReference type="Proteomes" id="UP001054945">
    <property type="component" value="Unassembled WGS sequence"/>
</dbReference>
<dbReference type="GO" id="GO:0072686">
    <property type="term" value="C:mitotic spindle"/>
    <property type="evidence" value="ECO:0007669"/>
    <property type="project" value="TreeGrafter"/>
</dbReference>
<comment type="caution">
    <text evidence="2">The sequence shown here is derived from an EMBL/GenBank/DDBJ whole genome shotgun (WGS) entry which is preliminary data.</text>
</comment>
<evidence type="ECO:0000256" key="1">
    <source>
        <dbReference type="SAM" id="MobiDB-lite"/>
    </source>
</evidence>
<feature type="region of interest" description="Disordered" evidence="1">
    <location>
        <begin position="216"/>
        <end position="235"/>
    </location>
</feature>
<organism evidence="2 3">
    <name type="scientific">Caerostris extrusa</name>
    <name type="common">Bark spider</name>
    <name type="synonym">Caerostris bankana</name>
    <dbReference type="NCBI Taxonomy" id="172846"/>
    <lineage>
        <taxon>Eukaryota</taxon>
        <taxon>Metazoa</taxon>
        <taxon>Ecdysozoa</taxon>
        <taxon>Arthropoda</taxon>
        <taxon>Chelicerata</taxon>
        <taxon>Arachnida</taxon>
        <taxon>Araneae</taxon>
        <taxon>Araneomorphae</taxon>
        <taxon>Entelegynae</taxon>
        <taxon>Araneoidea</taxon>
        <taxon>Araneidae</taxon>
        <taxon>Caerostris</taxon>
    </lineage>
</organism>
<dbReference type="EMBL" id="BPLR01021341">
    <property type="protein sequence ID" value="GIX88603.1"/>
    <property type="molecule type" value="Genomic_DNA"/>
</dbReference>
<dbReference type="PANTHER" id="PTHR45589:SF1">
    <property type="entry name" value="WD REPEAT DOMAIN 62, ISOFORM G"/>
    <property type="match status" value="1"/>
</dbReference>
<proteinExistence type="predicted"/>
<accession>A0AAV4NV56</accession>
<evidence type="ECO:0000313" key="2">
    <source>
        <dbReference type="EMBL" id="GIX88603.1"/>
    </source>
</evidence>
<dbReference type="AlphaFoldDB" id="A0AAV4NV56"/>